<proteinExistence type="predicted"/>
<evidence type="ECO:0000256" key="1">
    <source>
        <dbReference type="SAM" id="MobiDB-lite"/>
    </source>
</evidence>
<reference evidence="2 3" key="1">
    <citation type="submission" date="2018-06" db="EMBL/GenBank/DDBJ databases">
        <authorList>
            <consortium name="Pathogen Informatics"/>
            <person name="Doyle S."/>
        </authorList>
    </citation>
    <scope>NUCLEOTIDE SEQUENCE [LARGE SCALE GENOMIC DNA]</scope>
    <source>
        <strain evidence="2 3">NCTC11685</strain>
    </source>
</reference>
<name>A0A7H4PRC7_9ENTR</name>
<organism evidence="2 3">
    <name type="scientific">Klebsiella michiganensis</name>
    <dbReference type="NCBI Taxonomy" id="1134687"/>
    <lineage>
        <taxon>Bacteria</taxon>
        <taxon>Pseudomonadati</taxon>
        <taxon>Pseudomonadota</taxon>
        <taxon>Gammaproteobacteria</taxon>
        <taxon>Enterobacterales</taxon>
        <taxon>Enterobacteriaceae</taxon>
        <taxon>Klebsiella/Raoultella group</taxon>
        <taxon>Klebsiella</taxon>
    </lineage>
</organism>
<feature type="region of interest" description="Disordered" evidence="1">
    <location>
        <begin position="177"/>
        <end position="201"/>
    </location>
</feature>
<protein>
    <submittedName>
        <fullName evidence="2">Site-specific recombinase, phage integrase family</fullName>
    </submittedName>
</protein>
<evidence type="ECO:0000313" key="2">
    <source>
        <dbReference type="EMBL" id="STW80950.1"/>
    </source>
</evidence>
<feature type="compositionally biased region" description="Basic and acidic residues" evidence="1">
    <location>
        <begin position="184"/>
        <end position="201"/>
    </location>
</feature>
<dbReference type="Proteomes" id="UP000254863">
    <property type="component" value="Unassembled WGS sequence"/>
</dbReference>
<accession>A0A7H4PRC7</accession>
<gene>
    <name evidence="2" type="ORF">NCTC11685_08320</name>
</gene>
<sequence length="201" mass="21905">MKPGRSPRNPSTWMVCALLLGCFRRKCGRAAGGRQKMKCAGAADGWQFCASDGKLDGHHPPRRREPLWPVTDETMRNWLKQAVKRTEADGVHFSIAVTPHTFRAQLYHAHALSPAAQEGHPGAGPGIRIRARWKSIPGYLRLDMAATLAVPFTADGRDAAEILRSLPPPAEIVGQAAGALPLSEGDKDKRIPDEAESVSRF</sequence>
<dbReference type="EMBL" id="UGMS01000008">
    <property type="protein sequence ID" value="STW80950.1"/>
    <property type="molecule type" value="Genomic_DNA"/>
</dbReference>
<dbReference type="AlphaFoldDB" id="A0A7H4PRC7"/>
<comment type="caution">
    <text evidence="2">The sequence shown here is derived from an EMBL/GenBank/DDBJ whole genome shotgun (WGS) entry which is preliminary data.</text>
</comment>
<evidence type="ECO:0000313" key="3">
    <source>
        <dbReference type="Proteomes" id="UP000254863"/>
    </source>
</evidence>
<dbReference type="PROSITE" id="PS51257">
    <property type="entry name" value="PROKAR_LIPOPROTEIN"/>
    <property type="match status" value="1"/>
</dbReference>